<dbReference type="EMBL" id="VLXZ01000008">
    <property type="protein sequence ID" value="TSB45901.1"/>
    <property type="molecule type" value="Genomic_DNA"/>
</dbReference>
<gene>
    <name evidence="3" type="ORF">FN960_13370</name>
</gene>
<dbReference type="PANTHER" id="PTHR43625">
    <property type="entry name" value="AFLATOXIN B1 ALDEHYDE REDUCTASE"/>
    <property type="match status" value="1"/>
</dbReference>
<keyword evidence="1" id="KW-0560">Oxidoreductase</keyword>
<dbReference type="SUPFAM" id="SSF51430">
    <property type="entry name" value="NAD(P)-linked oxidoreductase"/>
    <property type="match status" value="1"/>
</dbReference>
<protein>
    <submittedName>
        <fullName evidence="3">Aldo/keto reductase</fullName>
    </submittedName>
</protein>
<evidence type="ECO:0000313" key="3">
    <source>
        <dbReference type="EMBL" id="TSB45901.1"/>
    </source>
</evidence>
<dbReference type="AlphaFoldDB" id="A0A553ZWS8"/>
<accession>A0A553ZWS8</accession>
<dbReference type="Proteomes" id="UP000318521">
    <property type="component" value="Unassembled WGS sequence"/>
</dbReference>
<dbReference type="Gene3D" id="3.20.20.100">
    <property type="entry name" value="NADP-dependent oxidoreductase domain"/>
    <property type="match status" value="1"/>
</dbReference>
<evidence type="ECO:0000313" key="4">
    <source>
        <dbReference type="Proteomes" id="UP000318521"/>
    </source>
</evidence>
<dbReference type="Pfam" id="PF00248">
    <property type="entry name" value="Aldo_ket_red"/>
    <property type="match status" value="1"/>
</dbReference>
<dbReference type="RefSeq" id="WP_143849241.1">
    <property type="nucleotide sequence ID" value="NZ_VLXZ01000008.1"/>
</dbReference>
<sequence>MKVRKLGNSDLEVSSIGLGLMGMSPGIYGQVNDEESIKTIHRALDLGVTMLDTADVYGNGHNESLLGRALKGNRDKAIVATKFAYTKNFEKIIGHTDYIKKAVDDSLLRLNIDYIDLYYQHRVDPNVPIEETVGAMSDLVKSGKVQALGLSEASVETIKRAHNTHPITALQTEYSLWSRDIEETILPVINDLGITHIAYSPLSRGFITGEITTFKDFGDDDLRRFMPRFQGENFKKNLDIVKEIQQMADEKNVTPSQLAIAWTIANGSLPIPGTKRQNYLEENIGALDIELTPLELERLDTISPFNTVHGNRYDETNMKNLNL</sequence>
<dbReference type="InterPro" id="IPR020471">
    <property type="entry name" value="AKR"/>
</dbReference>
<dbReference type="InterPro" id="IPR023210">
    <property type="entry name" value="NADP_OxRdtase_dom"/>
</dbReference>
<organism evidence="3 4">
    <name type="scientific">Alkalicoccobacillus porphyridii</name>
    <dbReference type="NCBI Taxonomy" id="2597270"/>
    <lineage>
        <taxon>Bacteria</taxon>
        <taxon>Bacillati</taxon>
        <taxon>Bacillota</taxon>
        <taxon>Bacilli</taxon>
        <taxon>Bacillales</taxon>
        <taxon>Bacillaceae</taxon>
        <taxon>Alkalicoccobacillus</taxon>
    </lineage>
</organism>
<dbReference type="PRINTS" id="PR00069">
    <property type="entry name" value="ALDKETRDTASE"/>
</dbReference>
<feature type="domain" description="NADP-dependent oxidoreductase" evidence="2">
    <location>
        <begin position="16"/>
        <end position="302"/>
    </location>
</feature>
<dbReference type="CDD" id="cd19076">
    <property type="entry name" value="AKR_AKR13A_13D"/>
    <property type="match status" value="1"/>
</dbReference>
<dbReference type="GO" id="GO:0005737">
    <property type="term" value="C:cytoplasm"/>
    <property type="evidence" value="ECO:0007669"/>
    <property type="project" value="TreeGrafter"/>
</dbReference>
<reference evidence="3 4" key="1">
    <citation type="submission" date="2019-07" db="EMBL/GenBank/DDBJ databases">
        <authorList>
            <person name="Park Y.J."/>
            <person name="Jeong S.E."/>
            <person name="Jung H.S."/>
        </authorList>
    </citation>
    <scope>NUCLEOTIDE SEQUENCE [LARGE SCALE GENOMIC DNA]</scope>
    <source>
        <strain evidence="4">P16(2019)</strain>
    </source>
</reference>
<dbReference type="InterPro" id="IPR050791">
    <property type="entry name" value="Aldo-Keto_reductase"/>
</dbReference>
<keyword evidence="4" id="KW-1185">Reference proteome</keyword>
<proteinExistence type="predicted"/>
<dbReference type="InterPro" id="IPR036812">
    <property type="entry name" value="NAD(P)_OxRdtase_dom_sf"/>
</dbReference>
<dbReference type="OrthoDB" id="9773828at2"/>
<comment type="caution">
    <text evidence="3">The sequence shown here is derived from an EMBL/GenBank/DDBJ whole genome shotgun (WGS) entry which is preliminary data.</text>
</comment>
<evidence type="ECO:0000259" key="2">
    <source>
        <dbReference type="Pfam" id="PF00248"/>
    </source>
</evidence>
<evidence type="ECO:0000256" key="1">
    <source>
        <dbReference type="ARBA" id="ARBA00023002"/>
    </source>
</evidence>
<dbReference type="PANTHER" id="PTHR43625:SF40">
    <property type="entry name" value="ALDO-KETO REDUCTASE YAKC [NADP(+)]"/>
    <property type="match status" value="1"/>
</dbReference>
<name>A0A553ZWS8_9BACI</name>
<dbReference type="GO" id="GO:0016491">
    <property type="term" value="F:oxidoreductase activity"/>
    <property type="evidence" value="ECO:0007669"/>
    <property type="project" value="UniProtKB-KW"/>
</dbReference>